<dbReference type="InterPro" id="IPR036388">
    <property type="entry name" value="WH-like_DNA-bd_sf"/>
</dbReference>
<dbReference type="GO" id="GO:0016987">
    <property type="term" value="F:sigma factor activity"/>
    <property type="evidence" value="ECO:0007669"/>
    <property type="project" value="UniProtKB-KW"/>
</dbReference>
<dbReference type="PANTHER" id="PTHR43133:SF46">
    <property type="entry name" value="RNA POLYMERASE SIGMA-70 FACTOR ECF SUBFAMILY"/>
    <property type="match status" value="1"/>
</dbReference>
<dbReference type="Gene3D" id="1.10.1740.10">
    <property type="match status" value="1"/>
</dbReference>
<comment type="similarity">
    <text evidence="1">Belongs to the sigma-70 factor family. ECF subfamily.</text>
</comment>
<keyword evidence="2" id="KW-0805">Transcription regulation</keyword>
<accession>A0A521FRX6</accession>
<dbReference type="InterPro" id="IPR013324">
    <property type="entry name" value="RNA_pol_sigma_r3/r4-like"/>
</dbReference>
<dbReference type="InterPro" id="IPR039425">
    <property type="entry name" value="RNA_pol_sigma-70-like"/>
</dbReference>
<reference evidence="6 7" key="1">
    <citation type="submission" date="2017-05" db="EMBL/GenBank/DDBJ databases">
        <authorList>
            <person name="Varghese N."/>
            <person name="Submissions S."/>
        </authorList>
    </citation>
    <scope>NUCLEOTIDE SEQUENCE [LARGE SCALE GENOMIC DNA]</scope>
    <source>
        <strain evidence="6 7">DSM 19036</strain>
    </source>
</reference>
<dbReference type="GO" id="GO:0003677">
    <property type="term" value="F:DNA binding"/>
    <property type="evidence" value="ECO:0007669"/>
    <property type="project" value="InterPro"/>
</dbReference>
<dbReference type="NCBIfam" id="TIGR02937">
    <property type="entry name" value="sigma70-ECF"/>
    <property type="match status" value="1"/>
</dbReference>
<dbReference type="OrthoDB" id="679904at2"/>
<dbReference type="EMBL" id="FXTN01000018">
    <property type="protein sequence ID" value="SMO98902.1"/>
    <property type="molecule type" value="Genomic_DNA"/>
</dbReference>
<gene>
    <name evidence="6" type="ORF">SAMN06265348_11830</name>
</gene>
<keyword evidence="7" id="KW-1185">Reference proteome</keyword>
<dbReference type="PANTHER" id="PTHR43133">
    <property type="entry name" value="RNA POLYMERASE ECF-TYPE SIGMA FACTO"/>
    <property type="match status" value="1"/>
</dbReference>
<dbReference type="GO" id="GO:0006352">
    <property type="term" value="P:DNA-templated transcription initiation"/>
    <property type="evidence" value="ECO:0007669"/>
    <property type="project" value="InterPro"/>
</dbReference>
<evidence type="ECO:0000256" key="3">
    <source>
        <dbReference type="ARBA" id="ARBA00023082"/>
    </source>
</evidence>
<feature type="domain" description="RNA polymerase sigma factor 70 region 4 type 2" evidence="5">
    <location>
        <begin position="136"/>
        <end position="171"/>
    </location>
</feature>
<dbReference type="SUPFAM" id="SSF88659">
    <property type="entry name" value="Sigma3 and sigma4 domains of RNA polymerase sigma factors"/>
    <property type="match status" value="1"/>
</dbReference>
<dbReference type="SUPFAM" id="SSF88946">
    <property type="entry name" value="Sigma2 domain of RNA polymerase sigma factors"/>
    <property type="match status" value="1"/>
</dbReference>
<keyword evidence="3" id="KW-0731">Sigma factor</keyword>
<dbReference type="InterPro" id="IPR014284">
    <property type="entry name" value="RNA_pol_sigma-70_dom"/>
</dbReference>
<evidence type="ECO:0000256" key="1">
    <source>
        <dbReference type="ARBA" id="ARBA00010641"/>
    </source>
</evidence>
<dbReference type="AlphaFoldDB" id="A0A521FRX6"/>
<dbReference type="Pfam" id="PF08281">
    <property type="entry name" value="Sigma70_r4_2"/>
    <property type="match status" value="1"/>
</dbReference>
<evidence type="ECO:0000259" key="5">
    <source>
        <dbReference type="Pfam" id="PF08281"/>
    </source>
</evidence>
<evidence type="ECO:0000256" key="4">
    <source>
        <dbReference type="ARBA" id="ARBA00023163"/>
    </source>
</evidence>
<dbReference type="Gene3D" id="1.10.10.10">
    <property type="entry name" value="Winged helix-like DNA-binding domain superfamily/Winged helix DNA-binding domain"/>
    <property type="match status" value="1"/>
</dbReference>
<dbReference type="InterPro" id="IPR013249">
    <property type="entry name" value="RNA_pol_sigma70_r4_t2"/>
</dbReference>
<keyword evidence="4" id="KW-0804">Transcription</keyword>
<dbReference type="Proteomes" id="UP000320300">
    <property type="component" value="Unassembled WGS sequence"/>
</dbReference>
<evidence type="ECO:0000313" key="6">
    <source>
        <dbReference type="EMBL" id="SMO98902.1"/>
    </source>
</evidence>
<name>A0A521FRX6_9SPHI</name>
<dbReference type="RefSeq" id="WP_142531154.1">
    <property type="nucleotide sequence ID" value="NZ_CBCSJO010000019.1"/>
</dbReference>
<evidence type="ECO:0000313" key="7">
    <source>
        <dbReference type="Proteomes" id="UP000320300"/>
    </source>
</evidence>
<evidence type="ECO:0000256" key="2">
    <source>
        <dbReference type="ARBA" id="ARBA00023015"/>
    </source>
</evidence>
<proteinExistence type="inferred from homology"/>
<dbReference type="InterPro" id="IPR013325">
    <property type="entry name" value="RNA_pol_sigma_r2"/>
</dbReference>
<organism evidence="6 7">
    <name type="scientific">Pedobacter westerhofensis</name>
    <dbReference type="NCBI Taxonomy" id="425512"/>
    <lineage>
        <taxon>Bacteria</taxon>
        <taxon>Pseudomonadati</taxon>
        <taxon>Bacteroidota</taxon>
        <taxon>Sphingobacteriia</taxon>
        <taxon>Sphingobacteriales</taxon>
        <taxon>Sphingobacteriaceae</taxon>
        <taxon>Pedobacter</taxon>
    </lineage>
</organism>
<protein>
    <submittedName>
        <fullName evidence="6">RNA polymerase sigma-70 factor, ECF subfamily</fullName>
    </submittedName>
</protein>
<sequence>MIYKLSTYSTYTDVKLVSLLVEGDRLAFDEIYERYWKRLYNDTYKRLKSIEKIEEIVQDVFSNLWTSRGKRNIQNIYPYLLTAVRYQVFMLYKKGKSTPEFEEPLEHMILSSLQADSLFNEKELKGIITFWMALQPDKRRAIFQMKYVDEKSTREISEVLGISQKTVQNQLLTSFSSLRDFLSKAMIILSFCPLK</sequence>